<dbReference type="EMBL" id="QRJL01000002">
    <property type="protein sequence ID" value="RHH33666.1"/>
    <property type="molecule type" value="Genomic_DNA"/>
</dbReference>
<evidence type="ECO:0000256" key="1">
    <source>
        <dbReference type="SAM" id="MobiDB-lite"/>
    </source>
</evidence>
<feature type="compositionally biased region" description="Low complexity" evidence="1">
    <location>
        <begin position="33"/>
        <end position="48"/>
    </location>
</feature>
<comment type="caution">
    <text evidence="2">The sequence shown here is derived from an EMBL/GenBank/DDBJ whole genome shotgun (WGS) entry which is preliminary data.</text>
</comment>
<evidence type="ECO:0000313" key="2">
    <source>
        <dbReference type="EMBL" id="RGZ44222.1"/>
    </source>
</evidence>
<reference evidence="4 5" key="1">
    <citation type="submission" date="2018-08" db="EMBL/GenBank/DDBJ databases">
        <title>A genome reference for cultivated species of the human gut microbiota.</title>
        <authorList>
            <person name="Zou Y."/>
            <person name="Xue W."/>
            <person name="Luo G."/>
        </authorList>
    </citation>
    <scope>NUCLEOTIDE SEQUENCE [LARGE SCALE GENOMIC DNA]</scope>
    <source>
        <strain evidence="3 5">AM18-14LB</strain>
        <strain evidence="2 4">AM50-4</strain>
    </source>
</reference>
<dbReference type="Proteomes" id="UP000283766">
    <property type="component" value="Unassembled WGS sequence"/>
</dbReference>
<evidence type="ECO:0000313" key="4">
    <source>
        <dbReference type="Proteomes" id="UP000283684"/>
    </source>
</evidence>
<feature type="region of interest" description="Disordered" evidence="1">
    <location>
        <begin position="33"/>
        <end position="74"/>
    </location>
</feature>
<dbReference type="EMBL" id="QSEE01000028">
    <property type="protein sequence ID" value="RGZ44222.1"/>
    <property type="molecule type" value="Genomic_DNA"/>
</dbReference>
<evidence type="ECO:0000313" key="3">
    <source>
        <dbReference type="EMBL" id="RHH33666.1"/>
    </source>
</evidence>
<evidence type="ECO:0000313" key="5">
    <source>
        <dbReference type="Proteomes" id="UP000283766"/>
    </source>
</evidence>
<dbReference type="AlphaFoldDB" id="A0A413N6W1"/>
<accession>A0A413N6W1</accession>
<proteinExistence type="predicted"/>
<dbReference type="Proteomes" id="UP000283684">
    <property type="component" value="Unassembled WGS sequence"/>
</dbReference>
<protein>
    <submittedName>
        <fullName evidence="2">Uncharacterized protein</fullName>
    </submittedName>
</protein>
<feature type="compositionally biased region" description="Gly residues" evidence="1">
    <location>
        <begin position="49"/>
        <end position="63"/>
    </location>
</feature>
<gene>
    <name evidence="3" type="ORF">DW216_05850</name>
    <name evidence="2" type="ORF">DW988_19120</name>
</gene>
<sequence length="74" mass="7615">MIEIKTMTVPHAYRNKYMRAGYAKGKYGKNNSYNGNYISGDTGSSGDSGNTGGNTGGDGGNTGSDGDQSENPLG</sequence>
<organism evidence="2 4">
    <name type="scientific">Bacteroides uniformis</name>
    <dbReference type="NCBI Taxonomy" id="820"/>
    <lineage>
        <taxon>Bacteria</taxon>
        <taxon>Pseudomonadati</taxon>
        <taxon>Bacteroidota</taxon>
        <taxon>Bacteroidia</taxon>
        <taxon>Bacteroidales</taxon>
        <taxon>Bacteroidaceae</taxon>
        <taxon>Bacteroides</taxon>
    </lineage>
</organism>
<name>A0A413N6W1_BACUN</name>